<evidence type="ECO:0000256" key="10">
    <source>
        <dbReference type="ARBA" id="ARBA00022741"/>
    </source>
</evidence>
<dbReference type="Pfam" id="PF00122">
    <property type="entry name" value="E1-E2_ATPase"/>
    <property type="match status" value="1"/>
</dbReference>
<dbReference type="SFLD" id="SFLDF00027">
    <property type="entry name" value="p-type_atpase"/>
    <property type="match status" value="1"/>
</dbReference>
<comment type="catalytic activity">
    <reaction evidence="17">
        <text>Mg(2+)(out) + ATP + H2O = Mg(2+)(in) + ADP + phosphate + H(+)</text>
        <dbReference type="Rhea" id="RHEA:10260"/>
        <dbReference type="ChEBI" id="CHEBI:15377"/>
        <dbReference type="ChEBI" id="CHEBI:15378"/>
        <dbReference type="ChEBI" id="CHEBI:18420"/>
        <dbReference type="ChEBI" id="CHEBI:30616"/>
        <dbReference type="ChEBI" id="CHEBI:43474"/>
        <dbReference type="ChEBI" id="CHEBI:456216"/>
        <dbReference type="EC" id="7.2.2.14"/>
    </reaction>
</comment>
<dbReference type="InterPro" id="IPR006068">
    <property type="entry name" value="ATPase_P-typ_cation-transptr_C"/>
</dbReference>
<dbReference type="Pfam" id="PF13246">
    <property type="entry name" value="Cation_ATPase"/>
    <property type="match status" value="1"/>
</dbReference>
<proteinExistence type="inferred from homology"/>
<dbReference type="InterPro" id="IPR023298">
    <property type="entry name" value="ATPase_P-typ_TM_dom_sf"/>
</dbReference>
<dbReference type="NCBIfam" id="TIGR01494">
    <property type="entry name" value="ATPase_P-type"/>
    <property type="match status" value="2"/>
</dbReference>
<dbReference type="GO" id="GO:0005886">
    <property type="term" value="C:plasma membrane"/>
    <property type="evidence" value="ECO:0007669"/>
    <property type="project" value="UniProtKB-SubCell"/>
</dbReference>
<dbReference type="SUPFAM" id="SSF81665">
    <property type="entry name" value="Calcium ATPase, transmembrane domain M"/>
    <property type="match status" value="1"/>
</dbReference>
<reference evidence="20 21" key="1">
    <citation type="submission" date="2018-08" db="EMBL/GenBank/DDBJ databases">
        <title>A genome reference for cultivated species of the human gut microbiota.</title>
        <authorList>
            <person name="Zou Y."/>
            <person name="Xue W."/>
            <person name="Luo G."/>
        </authorList>
    </citation>
    <scope>NUCLEOTIDE SEQUENCE [LARGE SCALE GENOMIC DNA]</scope>
    <source>
        <strain evidence="20 21">AF19-16AC</strain>
    </source>
</reference>
<evidence type="ECO:0000313" key="20">
    <source>
        <dbReference type="EMBL" id="RGT38112.1"/>
    </source>
</evidence>
<dbReference type="InterPro" id="IPR059000">
    <property type="entry name" value="ATPase_P-type_domA"/>
</dbReference>
<feature type="transmembrane region" description="Helical" evidence="18">
    <location>
        <begin position="78"/>
        <end position="100"/>
    </location>
</feature>
<dbReference type="InterPro" id="IPR044492">
    <property type="entry name" value="P_typ_ATPase_HD_dom"/>
</dbReference>
<feature type="transmembrane region" description="Helical" evidence="18">
    <location>
        <begin position="309"/>
        <end position="336"/>
    </location>
</feature>
<feature type="transmembrane region" description="Helical" evidence="18">
    <location>
        <begin position="855"/>
        <end position="875"/>
    </location>
</feature>
<dbReference type="InterPro" id="IPR006415">
    <property type="entry name" value="P-type_ATPase_IIIB"/>
</dbReference>
<protein>
    <recommendedName>
        <fullName evidence="5">Magnesium-transporting ATPase, P-type 1</fullName>
        <ecNumber evidence="4">7.2.2.14</ecNumber>
    </recommendedName>
    <alternativeName>
        <fullName evidence="16">Mg(2+) transport ATPase, P-type 1</fullName>
    </alternativeName>
</protein>
<dbReference type="InterPro" id="IPR023214">
    <property type="entry name" value="HAD_sf"/>
</dbReference>
<dbReference type="PANTHER" id="PTHR42861">
    <property type="entry name" value="CALCIUM-TRANSPORTING ATPASE"/>
    <property type="match status" value="1"/>
</dbReference>
<dbReference type="InterPro" id="IPR018303">
    <property type="entry name" value="ATPase_P-typ_P_site"/>
</dbReference>
<evidence type="ECO:0000256" key="12">
    <source>
        <dbReference type="ARBA" id="ARBA00022842"/>
    </source>
</evidence>
<keyword evidence="11" id="KW-0067">ATP-binding</keyword>
<comment type="similarity">
    <text evidence="3">Belongs to the cation transport ATPase (P-type) (TC 3.A.3) family. Type IIIB subfamily.</text>
</comment>
<dbReference type="NCBIfam" id="NF011702">
    <property type="entry name" value="PRK15122.1"/>
    <property type="match status" value="1"/>
</dbReference>
<evidence type="ECO:0000256" key="13">
    <source>
        <dbReference type="ARBA" id="ARBA00022967"/>
    </source>
</evidence>
<dbReference type="Gene3D" id="2.70.150.10">
    <property type="entry name" value="Calcium-transporting ATPase, cytoplasmic transduction domain A"/>
    <property type="match status" value="1"/>
</dbReference>
<evidence type="ECO:0000256" key="3">
    <source>
        <dbReference type="ARBA" id="ARBA00008746"/>
    </source>
</evidence>
<keyword evidence="10" id="KW-0547">Nucleotide-binding</keyword>
<keyword evidence="20" id="KW-0378">Hydrolase</keyword>
<dbReference type="RefSeq" id="WP_118047016.1">
    <property type="nucleotide sequence ID" value="NZ_JADNIZ010000002.1"/>
</dbReference>
<evidence type="ECO:0000256" key="6">
    <source>
        <dbReference type="ARBA" id="ARBA00022475"/>
    </source>
</evidence>
<evidence type="ECO:0000259" key="19">
    <source>
        <dbReference type="SMART" id="SM00831"/>
    </source>
</evidence>
<evidence type="ECO:0000256" key="4">
    <source>
        <dbReference type="ARBA" id="ARBA00012786"/>
    </source>
</evidence>
<dbReference type="SFLD" id="SFLDS00003">
    <property type="entry name" value="Haloacid_Dehalogenase"/>
    <property type="match status" value="1"/>
</dbReference>
<keyword evidence="13" id="KW-1278">Translocase</keyword>
<keyword evidence="14 18" id="KW-1133">Transmembrane helix</keyword>
<dbReference type="PROSITE" id="PS00154">
    <property type="entry name" value="ATPASE_E1_E2"/>
    <property type="match status" value="1"/>
</dbReference>
<comment type="caution">
    <text evidence="20">The sequence shown here is derived from an EMBL/GenBank/DDBJ whole genome shotgun (WGS) entry which is preliminary data.</text>
</comment>
<dbReference type="SFLD" id="SFLDG00002">
    <property type="entry name" value="C1.7:_P-type_atpase_like"/>
    <property type="match status" value="1"/>
</dbReference>
<sequence>MNKKINRIEVRQTAQKAAIRDEQNRRIQFAATHPIQETLGYLNTTLCGLEPGKVEENRSEYGSNKVTREKKKTLPQRLAGAFINPFTAILFCLALVSSFTDMIFPHFSLFGCVPKDFDCLTVVIILTMVFLSGTLRFVQESRSGNAAEKLLAMITTTCTVTRKGQEMAEIPLDEVVVGDIVHLSAGDMLPADVRILDAKDLFVSQASLTGESEPIEKIPMVNETRDAITDYTNIAFMGSNVISGSASAVVVTVGDHTLFGSMASEVAHEAVETSFSKGVNAVSWVLIRFMLVMVPLVFVANGITKGDWLSAFLFGISIAVGLTPEMLPMIVTTCLAKGAVSMSKKQTIVKNLNSIQNFGAIDILCTDKTGTLTQDKVVLEYHLNVNGEDDLRVLRHAYLNSYFQTGYKNLMDVAIIQKTEEEEADDPQLVDLSEHYVKVDEIPFDFARRRLTTVVQNRDGKTQMVTKGAVEEMLSICPFAECDGKVRPMTKELKSRILATVDDLNEKGFRVLAIAQKSNPSPAGAFGVTDECDMVLMGYLAFLDPPKESTADAIKALKAHGVTTKILTGDNDKVTRTICKQVGLKVRNMLLGSDLENMSDQELAKAAETTDVFAKLTPDQKARVVSVFRENGHTVGFMGDGINDASAMKSADIGISVDTAVDVAKESADIVLLEKDLMVLEEGIIEGRKTYANMIKYIKMTASSNFGNMFSVLAASALLPFLPMESLQLIFLNLIYDLSCTAIPWDNVDEEFISVPRKWDASSVGSFMMWIGPTSSVFDWMTYIFMYFVFCPLFVSRGVLYNDLASHFAGADLVRMQTAYVAMFQTGWFIESMWSQTLVIHMIRTPKLPFIQSHASAPLTLMTFTGIGVLTIIPFTTFGRMLGFVALPTAYFAYLIPCILLYMVLATSLKKAYVRHYGELL</sequence>
<organism evidence="20 21">
    <name type="scientific">Mediterraneibacter gnavus</name>
    <name type="common">Ruminococcus gnavus</name>
    <dbReference type="NCBI Taxonomy" id="33038"/>
    <lineage>
        <taxon>Bacteria</taxon>
        <taxon>Bacillati</taxon>
        <taxon>Bacillota</taxon>
        <taxon>Clostridia</taxon>
        <taxon>Lachnospirales</taxon>
        <taxon>Lachnospiraceae</taxon>
        <taxon>Mediterraneibacter</taxon>
    </lineage>
</organism>
<dbReference type="SMART" id="SM00831">
    <property type="entry name" value="Cation_ATPase_N"/>
    <property type="match status" value="1"/>
</dbReference>
<dbReference type="GO" id="GO:0005524">
    <property type="term" value="F:ATP binding"/>
    <property type="evidence" value="ECO:0007669"/>
    <property type="project" value="UniProtKB-KW"/>
</dbReference>
<evidence type="ECO:0000256" key="9">
    <source>
        <dbReference type="ARBA" id="ARBA00022692"/>
    </source>
</evidence>
<name>A0A412NFU4_MEDGN</name>
<dbReference type="PRINTS" id="PR01836">
    <property type="entry name" value="MGATPASE"/>
</dbReference>
<feature type="transmembrane region" description="Helical" evidence="18">
    <location>
        <begin position="120"/>
        <end position="138"/>
    </location>
</feature>
<dbReference type="Pfam" id="PF00690">
    <property type="entry name" value="Cation_ATPase_N"/>
    <property type="match status" value="1"/>
</dbReference>
<evidence type="ECO:0000256" key="1">
    <source>
        <dbReference type="ARBA" id="ARBA00003954"/>
    </source>
</evidence>
<evidence type="ECO:0000256" key="2">
    <source>
        <dbReference type="ARBA" id="ARBA00004429"/>
    </source>
</evidence>
<evidence type="ECO:0000256" key="17">
    <source>
        <dbReference type="ARBA" id="ARBA00047295"/>
    </source>
</evidence>
<feature type="transmembrane region" description="Helical" evidence="18">
    <location>
        <begin position="285"/>
        <end position="303"/>
    </location>
</feature>
<keyword evidence="9 18" id="KW-0812">Transmembrane</keyword>
<dbReference type="CDD" id="cd02077">
    <property type="entry name" value="P-type_ATPase_Mg"/>
    <property type="match status" value="1"/>
</dbReference>
<keyword evidence="12" id="KW-0460">Magnesium</keyword>
<dbReference type="GO" id="GO:0015444">
    <property type="term" value="F:P-type magnesium transporter activity"/>
    <property type="evidence" value="ECO:0007669"/>
    <property type="project" value="UniProtKB-EC"/>
</dbReference>
<dbReference type="Proteomes" id="UP000283834">
    <property type="component" value="Unassembled WGS sequence"/>
</dbReference>
<evidence type="ECO:0000256" key="18">
    <source>
        <dbReference type="SAM" id="Phobius"/>
    </source>
</evidence>
<dbReference type="SUPFAM" id="SSF81653">
    <property type="entry name" value="Calcium ATPase, transduction domain A"/>
    <property type="match status" value="1"/>
</dbReference>
<dbReference type="AlphaFoldDB" id="A0A412NFU4"/>
<dbReference type="InterPro" id="IPR008250">
    <property type="entry name" value="ATPase_P-typ_transduc_dom_A_sf"/>
</dbReference>
<keyword evidence="15 18" id="KW-0472">Membrane</keyword>
<gene>
    <name evidence="20" type="primary">mgtA</name>
    <name evidence="20" type="ORF">DWX36_10620</name>
</gene>
<keyword evidence="6" id="KW-1003">Cell membrane</keyword>
<dbReference type="NCBIfam" id="TIGR01524">
    <property type="entry name" value="ATPase-IIIB_Mg"/>
    <property type="match status" value="1"/>
</dbReference>
<evidence type="ECO:0000256" key="14">
    <source>
        <dbReference type="ARBA" id="ARBA00022989"/>
    </source>
</evidence>
<feature type="domain" description="Cation-transporting P-type ATPase N-terminal" evidence="19">
    <location>
        <begin position="29"/>
        <end position="102"/>
    </location>
</feature>
<dbReference type="InterPro" id="IPR023299">
    <property type="entry name" value="ATPase_P-typ_cyto_dom_N"/>
</dbReference>
<accession>A0A412NFU4</accession>
<feature type="transmembrane region" description="Helical" evidence="18">
    <location>
        <begin position="881"/>
        <end position="905"/>
    </location>
</feature>
<comment type="subcellular location">
    <subcellularLocation>
        <location evidence="2">Cell inner membrane</location>
        <topology evidence="2">Multi-pass membrane protein</topology>
    </subcellularLocation>
</comment>
<evidence type="ECO:0000313" key="21">
    <source>
        <dbReference type="Proteomes" id="UP000283834"/>
    </source>
</evidence>
<evidence type="ECO:0000256" key="8">
    <source>
        <dbReference type="ARBA" id="ARBA00022553"/>
    </source>
</evidence>
<dbReference type="Gene3D" id="3.40.1110.10">
    <property type="entry name" value="Calcium-transporting ATPase, cytoplasmic domain N"/>
    <property type="match status" value="1"/>
</dbReference>
<evidence type="ECO:0000256" key="11">
    <source>
        <dbReference type="ARBA" id="ARBA00022840"/>
    </source>
</evidence>
<dbReference type="InterPro" id="IPR004014">
    <property type="entry name" value="ATPase_P-typ_cation-transptr_N"/>
</dbReference>
<dbReference type="EC" id="7.2.2.14" evidence="4"/>
<dbReference type="SUPFAM" id="SSF56784">
    <property type="entry name" value="HAD-like"/>
    <property type="match status" value="1"/>
</dbReference>
<evidence type="ECO:0000256" key="7">
    <source>
        <dbReference type="ARBA" id="ARBA00022519"/>
    </source>
</evidence>
<keyword evidence="8" id="KW-0597">Phosphoprotein</keyword>
<feature type="transmembrane region" description="Helical" evidence="18">
    <location>
        <begin position="777"/>
        <end position="800"/>
    </location>
</feature>
<dbReference type="EMBL" id="QRWQ01000009">
    <property type="protein sequence ID" value="RGT38112.1"/>
    <property type="molecule type" value="Genomic_DNA"/>
</dbReference>
<dbReference type="GO" id="GO:0016887">
    <property type="term" value="F:ATP hydrolysis activity"/>
    <property type="evidence" value="ECO:0007669"/>
    <property type="project" value="InterPro"/>
</dbReference>
<evidence type="ECO:0000256" key="15">
    <source>
        <dbReference type="ARBA" id="ARBA00023136"/>
    </source>
</evidence>
<dbReference type="InterPro" id="IPR001757">
    <property type="entry name" value="P_typ_ATPase"/>
</dbReference>
<dbReference type="Pfam" id="PF00689">
    <property type="entry name" value="Cation_ATPase_C"/>
    <property type="match status" value="1"/>
</dbReference>
<dbReference type="Gene3D" id="1.20.1110.10">
    <property type="entry name" value="Calcium-transporting ATPase, transmembrane domain"/>
    <property type="match status" value="1"/>
</dbReference>
<dbReference type="InterPro" id="IPR036412">
    <property type="entry name" value="HAD-like_sf"/>
</dbReference>
<feature type="transmembrane region" description="Helical" evidence="18">
    <location>
        <begin position="820"/>
        <end position="843"/>
    </location>
</feature>
<keyword evidence="7" id="KW-0997">Cell inner membrane</keyword>
<evidence type="ECO:0000256" key="16">
    <source>
        <dbReference type="ARBA" id="ARBA00029806"/>
    </source>
</evidence>
<evidence type="ECO:0000256" key="5">
    <source>
        <dbReference type="ARBA" id="ARBA00013555"/>
    </source>
</evidence>
<dbReference type="SUPFAM" id="SSF81660">
    <property type="entry name" value="Metal cation-transporting ATPase, ATP-binding domain N"/>
    <property type="match status" value="1"/>
</dbReference>
<dbReference type="Gene3D" id="3.40.50.1000">
    <property type="entry name" value="HAD superfamily/HAD-like"/>
    <property type="match status" value="1"/>
</dbReference>
<comment type="function">
    <text evidence="1">Mediates magnesium influx to the cytosol.</text>
</comment>